<keyword evidence="2" id="KW-0812">Transmembrane</keyword>
<gene>
    <name evidence="5" type="ORF">AVDCRST_MAG83-3808</name>
</gene>
<reference evidence="5" key="1">
    <citation type="submission" date="2020-02" db="EMBL/GenBank/DDBJ databases">
        <authorList>
            <person name="Meier V. D."/>
        </authorList>
    </citation>
    <scope>NUCLEOTIDE SEQUENCE</scope>
    <source>
        <strain evidence="5">AVDCRST_MAG83</strain>
    </source>
</reference>
<dbReference type="Pfam" id="PF07885">
    <property type="entry name" value="Ion_trans_2"/>
    <property type="match status" value="1"/>
</dbReference>
<dbReference type="SUPFAM" id="SSF51735">
    <property type="entry name" value="NAD(P)-binding Rossmann-fold domains"/>
    <property type="match status" value="1"/>
</dbReference>
<evidence type="ECO:0000256" key="1">
    <source>
        <dbReference type="ARBA" id="ARBA00004651"/>
    </source>
</evidence>
<dbReference type="InterPro" id="IPR013099">
    <property type="entry name" value="K_chnl_dom"/>
</dbReference>
<dbReference type="PANTHER" id="PTHR43833:SF9">
    <property type="entry name" value="POTASSIUM CHANNEL PROTEIN YUGO-RELATED"/>
    <property type="match status" value="1"/>
</dbReference>
<evidence type="ECO:0000313" key="5">
    <source>
        <dbReference type="EMBL" id="CAA9277249.1"/>
    </source>
</evidence>
<keyword evidence="2" id="KW-1133">Transmembrane helix</keyword>
<dbReference type="EMBL" id="CADCTE010000198">
    <property type="protein sequence ID" value="CAA9277249.1"/>
    <property type="molecule type" value="Genomic_DNA"/>
</dbReference>
<dbReference type="Gene3D" id="3.40.50.720">
    <property type="entry name" value="NAD(P)-binding Rossmann-like Domain"/>
    <property type="match status" value="1"/>
</dbReference>
<feature type="transmembrane region" description="Helical" evidence="2">
    <location>
        <begin position="66"/>
        <end position="85"/>
    </location>
</feature>
<dbReference type="GO" id="GO:0005886">
    <property type="term" value="C:plasma membrane"/>
    <property type="evidence" value="ECO:0007669"/>
    <property type="project" value="UniProtKB-SubCell"/>
</dbReference>
<dbReference type="InterPro" id="IPR036291">
    <property type="entry name" value="NAD(P)-bd_dom_sf"/>
</dbReference>
<evidence type="ECO:0008006" key="6">
    <source>
        <dbReference type="Google" id="ProtNLM"/>
    </source>
</evidence>
<evidence type="ECO:0000259" key="3">
    <source>
        <dbReference type="Pfam" id="PF02254"/>
    </source>
</evidence>
<feature type="domain" description="RCK N-terminal" evidence="3">
    <location>
        <begin position="145"/>
        <end position="249"/>
    </location>
</feature>
<feature type="transmembrane region" description="Helical" evidence="2">
    <location>
        <begin position="32"/>
        <end position="54"/>
    </location>
</feature>
<dbReference type="InterPro" id="IPR050721">
    <property type="entry name" value="Trk_Ktr_HKT_K-transport"/>
</dbReference>
<keyword evidence="2" id="KW-0472">Membrane</keyword>
<accession>A0A6J4JHY2</accession>
<organism evidence="5">
    <name type="scientific">uncultured Arthrobacter sp</name>
    <dbReference type="NCBI Taxonomy" id="114050"/>
    <lineage>
        <taxon>Bacteria</taxon>
        <taxon>Bacillati</taxon>
        <taxon>Actinomycetota</taxon>
        <taxon>Actinomycetes</taxon>
        <taxon>Micrococcales</taxon>
        <taxon>Micrococcaceae</taxon>
        <taxon>Arthrobacter</taxon>
        <taxon>environmental samples</taxon>
    </lineage>
</organism>
<evidence type="ECO:0000259" key="4">
    <source>
        <dbReference type="Pfam" id="PF07885"/>
    </source>
</evidence>
<name>A0A6J4JHY2_9MICC</name>
<sequence>MVNRYVPAGNEGNAGVPFVLSRLIRRLGRSRFWVLPAVIIAAVFVTSWPLMVWAEPSSNSITSVKTYWWWFLVTAATVGYGDFFPTTVGGRLVGVYVIVGGIVTLTTLFTRIATAIDNAKGQRMKGHRNVEMSDHLVIVGYTPGRTERLIQEITADDARRVVLCAAEDVRENPMPEQHGLDFVRGDPAEEGVLRRAGVHRAARVLIDARDDNEALAVTVAVTHVNPTAHTVVTLRDMGRARNFSYVDANVRCVQWHSPRLATEELEDPGIAIVYADLMSHGGRNTYSTRLPDALPPVNFGQIQEALGRRFTTTVLAVQHEGTIINPGWDTRLPESAVLFYVGERRLSDEEILGALAP</sequence>
<comment type="subcellular location">
    <subcellularLocation>
        <location evidence="1">Cell membrane</location>
        <topology evidence="1">Multi-pass membrane protein</topology>
    </subcellularLocation>
</comment>
<feature type="transmembrane region" description="Helical" evidence="2">
    <location>
        <begin position="92"/>
        <end position="113"/>
    </location>
</feature>
<proteinExistence type="predicted"/>
<dbReference type="SUPFAM" id="SSF81324">
    <property type="entry name" value="Voltage-gated potassium channels"/>
    <property type="match status" value="1"/>
</dbReference>
<dbReference type="Gene3D" id="1.10.287.70">
    <property type="match status" value="1"/>
</dbReference>
<dbReference type="AlphaFoldDB" id="A0A6J4JHY2"/>
<protein>
    <recommendedName>
        <fullName evidence="6">Potassium channel protein</fullName>
    </recommendedName>
</protein>
<dbReference type="PANTHER" id="PTHR43833">
    <property type="entry name" value="POTASSIUM CHANNEL PROTEIN 2-RELATED-RELATED"/>
    <property type="match status" value="1"/>
</dbReference>
<feature type="domain" description="Potassium channel" evidence="4">
    <location>
        <begin position="47"/>
        <end position="116"/>
    </location>
</feature>
<dbReference type="PRINTS" id="PR00169">
    <property type="entry name" value="KCHANNEL"/>
</dbReference>
<dbReference type="GO" id="GO:0006813">
    <property type="term" value="P:potassium ion transport"/>
    <property type="evidence" value="ECO:0007669"/>
    <property type="project" value="InterPro"/>
</dbReference>
<dbReference type="InterPro" id="IPR003148">
    <property type="entry name" value="RCK_N"/>
</dbReference>
<evidence type="ECO:0000256" key="2">
    <source>
        <dbReference type="SAM" id="Phobius"/>
    </source>
</evidence>
<dbReference type="Pfam" id="PF02254">
    <property type="entry name" value="TrkA_N"/>
    <property type="match status" value="1"/>
</dbReference>